<dbReference type="InterPro" id="IPR018236">
    <property type="entry name" value="SAICAR_synthetase_CS"/>
</dbReference>
<keyword evidence="11" id="KW-1185">Reference proteome</keyword>
<comment type="pathway">
    <text evidence="1 8">Purine metabolism; IMP biosynthesis via de novo pathway; 5-amino-1-(5-phospho-D-ribosyl)imidazole-4-carboxamide from 5-amino-1-(5-phospho-D-ribosyl)imidazole-4-carboxylate: step 1/2.</text>
</comment>
<dbReference type="Pfam" id="PF01259">
    <property type="entry name" value="SAICAR_synt"/>
    <property type="match status" value="1"/>
</dbReference>
<dbReference type="GO" id="GO:0005737">
    <property type="term" value="C:cytoplasm"/>
    <property type="evidence" value="ECO:0007669"/>
    <property type="project" value="TreeGrafter"/>
</dbReference>
<dbReference type="NCBIfam" id="NF010568">
    <property type="entry name" value="PRK13961.1"/>
    <property type="match status" value="1"/>
</dbReference>
<dbReference type="EC" id="6.3.2.6" evidence="8"/>
<dbReference type="EMBL" id="AP019782">
    <property type="protein sequence ID" value="BBL69571.1"/>
    <property type="molecule type" value="Genomic_DNA"/>
</dbReference>
<accession>A0A8D5AJ12</accession>
<dbReference type="PANTHER" id="PTHR43700:SF1">
    <property type="entry name" value="PHOSPHORIBOSYLAMINOIMIDAZOLE-SUCCINOCARBOXAMIDE SYNTHASE"/>
    <property type="match status" value="1"/>
</dbReference>
<dbReference type="PANTHER" id="PTHR43700">
    <property type="entry name" value="PHOSPHORIBOSYLAMINOIMIDAZOLE-SUCCINOCARBOXAMIDE SYNTHASE"/>
    <property type="match status" value="1"/>
</dbReference>
<sequence length="297" mass="32967">MNAPHALFESALSSLKLRYRGKVRDVYDIDAGHMLIVTTDRISAFDVVMPDPIPGKGRVLTSVSNFWFSRLGHVIPNHLADMPLEQAVPDAADRAQVQGRAIVVKKLKPLPVEAIVRGYLIGSGWKDYQKTGAVCGIKLPEGLRQAEKLPQAIYTPSTKAELGTHDENIAFEKTVELLGAELAATVRDVSLKLYTEAAEYALTRGIIIADTKFEFGQDEAGKLYLIDEALTPDSSRFWPADQYQVGISPPSFDKQYLRDYLETLDWNKQAPGPHLPEAVMRVSAEKYLEAEQRLTQG</sequence>
<evidence type="ECO:0000259" key="9">
    <source>
        <dbReference type="Pfam" id="PF01259"/>
    </source>
</evidence>
<evidence type="ECO:0000256" key="3">
    <source>
        <dbReference type="ARBA" id="ARBA00022598"/>
    </source>
</evidence>
<evidence type="ECO:0000256" key="1">
    <source>
        <dbReference type="ARBA" id="ARBA00004672"/>
    </source>
</evidence>
<dbReference type="NCBIfam" id="TIGR00081">
    <property type="entry name" value="purC"/>
    <property type="match status" value="1"/>
</dbReference>
<organism evidence="10 11">
    <name type="scientific">Methylogaea oryzae</name>
    <dbReference type="NCBI Taxonomy" id="1295382"/>
    <lineage>
        <taxon>Bacteria</taxon>
        <taxon>Pseudomonadati</taxon>
        <taxon>Pseudomonadota</taxon>
        <taxon>Gammaproteobacteria</taxon>
        <taxon>Methylococcales</taxon>
        <taxon>Methylococcaceae</taxon>
        <taxon>Methylogaea</taxon>
    </lineage>
</organism>
<dbReference type="UniPathway" id="UPA00074">
    <property type="reaction ID" value="UER00131"/>
</dbReference>
<feature type="domain" description="SAICAR synthetase/ADE2 N-terminal" evidence="9">
    <location>
        <begin position="18"/>
        <end position="270"/>
    </location>
</feature>
<keyword evidence="3 8" id="KW-0436">Ligase</keyword>
<dbReference type="AlphaFoldDB" id="A0A8D5AJ12"/>
<dbReference type="HAMAP" id="MF_00137">
    <property type="entry name" value="SAICAR_synth"/>
    <property type="match status" value="1"/>
</dbReference>
<dbReference type="KEGG" id="moz:MoryE10_01770"/>
<evidence type="ECO:0000256" key="4">
    <source>
        <dbReference type="ARBA" id="ARBA00022741"/>
    </source>
</evidence>
<comment type="similarity">
    <text evidence="2 8">Belongs to the SAICAR synthetase family.</text>
</comment>
<evidence type="ECO:0000256" key="6">
    <source>
        <dbReference type="ARBA" id="ARBA00022840"/>
    </source>
</evidence>
<evidence type="ECO:0000256" key="7">
    <source>
        <dbReference type="ARBA" id="ARBA00048475"/>
    </source>
</evidence>
<dbReference type="RefSeq" id="WP_221047934.1">
    <property type="nucleotide sequence ID" value="NZ_AP019782.1"/>
</dbReference>
<name>A0A8D5AJ12_9GAMM</name>
<keyword evidence="4 8" id="KW-0547">Nucleotide-binding</keyword>
<dbReference type="FunFam" id="3.30.470.20:FF:000015">
    <property type="entry name" value="Phosphoribosylaminoimidazole-succinocarboxamide synthase"/>
    <property type="match status" value="1"/>
</dbReference>
<reference evidence="10" key="1">
    <citation type="submission" date="2019-06" db="EMBL/GenBank/DDBJ databases">
        <title>Complete genome sequence of Methylogaea oryzae strain JCM16910.</title>
        <authorList>
            <person name="Asakawa S."/>
        </authorList>
    </citation>
    <scope>NUCLEOTIDE SEQUENCE</scope>
    <source>
        <strain evidence="10">E10</strain>
    </source>
</reference>
<dbReference type="GO" id="GO:0004639">
    <property type="term" value="F:phosphoribosylaminoimidazolesuccinocarboxamide synthase activity"/>
    <property type="evidence" value="ECO:0007669"/>
    <property type="project" value="UniProtKB-UniRule"/>
</dbReference>
<dbReference type="Proteomes" id="UP000824988">
    <property type="component" value="Chromosome"/>
</dbReference>
<gene>
    <name evidence="8 10" type="primary">purC</name>
    <name evidence="10" type="ORF">MoryE10_01770</name>
</gene>
<protein>
    <recommendedName>
        <fullName evidence="8">Phosphoribosylaminoimidazole-succinocarboxamide synthase</fullName>
        <ecNumber evidence="8">6.3.2.6</ecNumber>
    </recommendedName>
    <alternativeName>
        <fullName evidence="8">SAICAR synthetase</fullName>
    </alternativeName>
</protein>
<keyword evidence="6 8" id="KW-0067">ATP-binding</keyword>
<comment type="catalytic activity">
    <reaction evidence="7 8">
        <text>5-amino-1-(5-phospho-D-ribosyl)imidazole-4-carboxylate + L-aspartate + ATP = (2S)-2-[5-amino-1-(5-phospho-beta-D-ribosyl)imidazole-4-carboxamido]succinate + ADP + phosphate + 2 H(+)</text>
        <dbReference type="Rhea" id="RHEA:22628"/>
        <dbReference type="ChEBI" id="CHEBI:15378"/>
        <dbReference type="ChEBI" id="CHEBI:29991"/>
        <dbReference type="ChEBI" id="CHEBI:30616"/>
        <dbReference type="ChEBI" id="CHEBI:43474"/>
        <dbReference type="ChEBI" id="CHEBI:58443"/>
        <dbReference type="ChEBI" id="CHEBI:77657"/>
        <dbReference type="ChEBI" id="CHEBI:456216"/>
        <dbReference type="EC" id="6.3.2.6"/>
    </reaction>
</comment>
<dbReference type="PROSITE" id="PS01058">
    <property type="entry name" value="SAICAR_SYNTHETASE_2"/>
    <property type="match status" value="1"/>
</dbReference>
<dbReference type="GO" id="GO:0005524">
    <property type="term" value="F:ATP binding"/>
    <property type="evidence" value="ECO:0007669"/>
    <property type="project" value="UniProtKB-KW"/>
</dbReference>
<dbReference type="InterPro" id="IPR001636">
    <property type="entry name" value="SAICAR_synth"/>
</dbReference>
<evidence type="ECO:0000256" key="8">
    <source>
        <dbReference type="HAMAP-Rule" id="MF_00137"/>
    </source>
</evidence>
<proteinExistence type="inferred from homology"/>
<evidence type="ECO:0000313" key="11">
    <source>
        <dbReference type="Proteomes" id="UP000824988"/>
    </source>
</evidence>
<dbReference type="PROSITE" id="PS01057">
    <property type="entry name" value="SAICAR_SYNTHETASE_1"/>
    <property type="match status" value="1"/>
</dbReference>
<evidence type="ECO:0000256" key="5">
    <source>
        <dbReference type="ARBA" id="ARBA00022755"/>
    </source>
</evidence>
<keyword evidence="5 8" id="KW-0658">Purine biosynthesis</keyword>
<evidence type="ECO:0000313" key="10">
    <source>
        <dbReference type="EMBL" id="BBL69571.1"/>
    </source>
</evidence>
<dbReference type="GO" id="GO:0006189">
    <property type="term" value="P:'de novo' IMP biosynthetic process"/>
    <property type="evidence" value="ECO:0007669"/>
    <property type="project" value="UniProtKB-UniRule"/>
</dbReference>
<evidence type="ECO:0000256" key="2">
    <source>
        <dbReference type="ARBA" id="ARBA00010190"/>
    </source>
</evidence>
<dbReference type="CDD" id="cd01414">
    <property type="entry name" value="SAICAR_synt_Sc"/>
    <property type="match status" value="1"/>
</dbReference>
<dbReference type="InterPro" id="IPR028923">
    <property type="entry name" value="SAICAR_synt/ADE2_N"/>
</dbReference>